<reference evidence="9" key="2">
    <citation type="journal article" date="2014" name="PLoS Genet.">
        <title>Signature gene expression reveals novel clues to the molecular mechanisms of dimorphic transition in Penicillium marneffei.</title>
        <authorList>
            <person name="Yang E."/>
            <person name="Wang G."/>
            <person name="Cai J."/>
            <person name="Woo P.C."/>
            <person name="Lau S.K."/>
            <person name="Yuen K.-Y."/>
            <person name="Chow W.-N."/>
            <person name="Lin X."/>
        </authorList>
    </citation>
    <scope>NUCLEOTIDE SEQUENCE</scope>
    <source>
        <strain evidence="9">PM1</strain>
    </source>
</reference>
<evidence type="ECO:0000256" key="3">
    <source>
        <dbReference type="ARBA" id="ARBA00022517"/>
    </source>
</evidence>
<dbReference type="GO" id="GO:0030490">
    <property type="term" value="P:maturation of SSU-rRNA"/>
    <property type="evidence" value="ECO:0007669"/>
    <property type="project" value="TreeGrafter"/>
</dbReference>
<comment type="caution">
    <text evidence="9">The sequence shown here is derived from an EMBL/GenBank/DDBJ whole genome shotgun (WGS) entry which is preliminary data.</text>
</comment>
<evidence type="ECO:0000256" key="2">
    <source>
        <dbReference type="ARBA" id="ARBA00007466"/>
    </source>
</evidence>
<evidence type="ECO:0000256" key="8">
    <source>
        <dbReference type="SAM" id="MobiDB-lite"/>
    </source>
</evidence>
<dbReference type="InterPro" id="IPR007276">
    <property type="entry name" value="Nop14"/>
</dbReference>
<protein>
    <submittedName>
        <fullName evidence="9">Putative nucleolar complex protein 14</fullName>
    </submittedName>
</protein>
<evidence type="ECO:0000256" key="6">
    <source>
        <dbReference type="ARBA" id="ARBA00024695"/>
    </source>
</evidence>
<evidence type="ECO:0000256" key="7">
    <source>
        <dbReference type="SAM" id="Coils"/>
    </source>
</evidence>
<organism evidence="9">
    <name type="scientific">Talaromyces marneffei PM1</name>
    <dbReference type="NCBI Taxonomy" id="1077442"/>
    <lineage>
        <taxon>Eukaryota</taxon>
        <taxon>Fungi</taxon>
        <taxon>Dikarya</taxon>
        <taxon>Ascomycota</taxon>
        <taxon>Pezizomycotina</taxon>
        <taxon>Eurotiomycetes</taxon>
        <taxon>Eurotiomycetidae</taxon>
        <taxon>Eurotiales</taxon>
        <taxon>Trichocomaceae</taxon>
        <taxon>Talaromyces</taxon>
        <taxon>Talaromyces sect. Talaromyces</taxon>
    </lineage>
</organism>
<proteinExistence type="inferred from homology"/>
<accession>A0A093VGJ3</accession>
<dbReference type="AlphaFoldDB" id="A0A093VGJ3"/>
<dbReference type="GO" id="GO:0032040">
    <property type="term" value="C:small-subunit processome"/>
    <property type="evidence" value="ECO:0007669"/>
    <property type="project" value="InterPro"/>
</dbReference>
<gene>
    <name evidence="9" type="ORF">GQ26_0210370</name>
</gene>
<dbReference type="HOGENOM" id="CLU_008874_0_0_1"/>
<comment type="subcellular location">
    <subcellularLocation>
        <location evidence="1">Nucleus</location>
        <location evidence="1">Nucleolus</location>
    </subcellularLocation>
</comment>
<feature type="region of interest" description="Disordered" evidence="8">
    <location>
        <begin position="158"/>
        <end position="237"/>
    </location>
</feature>
<evidence type="ECO:0000256" key="4">
    <source>
        <dbReference type="ARBA" id="ARBA00022552"/>
    </source>
</evidence>
<feature type="region of interest" description="Disordered" evidence="8">
    <location>
        <begin position="329"/>
        <end position="395"/>
    </location>
</feature>
<keyword evidence="7" id="KW-0175">Coiled coil</keyword>
<dbReference type="EMBL" id="JPOX01000021">
    <property type="protein sequence ID" value="KFX45826.1"/>
    <property type="molecule type" value="Genomic_DNA"/>
</dbReference>
<feature type="coiled-coil region" evidence="7">
    <location>
        <begin position="841"/>
        <end position="894"/>
    </location>
</feature>
<name>A0A093VGJ3_TALMA</name>
<feature type="compositionally biased region" description="Acidic residues" evidence="8">
    <location>
        <begin position="370"/>
        <end position="393"/>
    </location>
</feature>
<evidence type="ECO:0000256" key="1">
    <source>
        <dbReference type="ARBA" id="ARBA00004604"/>
    </source>
</evidence>
<feature type="region of interest" description="Disordered" evidence="8">
    <location>
        <begin position="1"/>
        <end position="43"/>
    </location>
</feature>
<keyword evidence="5" id="KW-0539">Nucleus</keyword>
<dbReference type="eggNOG" id="KOG2147">
    <property type="taxonomic scope" value="Eukaryota"/>
</dbReference>
<dbReference type="PANTHER" id="PTHR23183:SF0">
    <property type="entry name" value="NUCLEOLAR PROTEIN 14"/>
    <property type="match status" value="1"/>
</dbReference>
<comment type="function">
    <text evidence="6">Involved in nucleolar processing of pre-18S ribosomal RNA. Has a role in the nuclear export of 40S pre-ribosomal subunit to the cytoplasm.</text>
</comment>
<evidence type="ECO:0000313" key="9">
    <source>
        <dbReference type="EMBL" id="KFX45826.1"/>
    </source>
</evidence>
<feature type="compositionally biased region" description="Basic and acidic residues" evidence="8">
    <location>
        <begin position="329"/>
        <end position="369"/>
    </location>
</feature>
<feature type="compositionally biased region" description="Acidic residues" evidence="8">
    <location>
        <begin position="210"/>
        <end position="231"/>
    </location>
</feature>
<dbReference type="PANTHER" id="PTHR23183">
    <property type="entry name" value="NOP14"/>
    <property type="match status" value="1"/>
</dbReference>
<keyword evidence="4" id="KW-0698">rRNA processing</keyword>
<comment type="similarity">
    <text evidence="2">Belongs to the NOP14 family.</text>
</comment>
<dbReference type="Pfam" id="PF04147">
    <property type="entry name" value="Nop14"/>
    <property type="match status" value="1"/>
</dbReference>
<reference key="1">
    <citation type="journal article" date="2014" name="PLoS Genet.">
        <title>Signature Gene Expression Reveals Novel Clues to the Molecular Mechanisms of Dimorphic Transition in Penicillium marneffei.</title>
        <authorList>
            <person name="Yang E."/>
            <person name="Wang G."/>
            <person name="Cai J."/>
            <person name="Woo P.C."/>
            <person name="Lau S.K."/>
            <person name="Yuen K.-Y."/>
            <person name="Chow W.-N."/>
            <person name="Lin X."/>
        </authorList>
    </citation>
    <scope>NUCLEOTIDE SEQUENCE [LARGE SCALE GENOMIC DNA]</scope>
    <source>
        <strain>PM1</strain>
    </source>
</reference>
<sequence length="917" mass="103977">MPPSQLKQLKASLRDSGVIRQQQSKKQRHQDEKDGGAKARQSRIQRNAALAKIREQFNPFEIKAPSRNAKFDVTTRDGSSKAGNYSRPGVTKSLGEERRRETLLKELHSRNKTGGIMDRRFGENDPTMTPEERAAERFARESQRKMRKENLFNLEEDDDEELELTHGGRSLSFGDAINLNGDDFAENDINGGESSDDEESSRKRKRAAAVEDEVDDMDGMASEDDDEADETEPLRKKTKAEVMKEVIAKSKLYKYERQKAKEDDDDLRAELDKGLPEIFELMRGVKPPPKTPEPPREDAAIMNPDRAALLNGKDRAEADVEYDKRLKQMAFDKRSAPTDRTKTEEEKAQEEAERLKRLELERLRRMRGDEDSESEAGGADDELVEDEGADFIPDDAKAFGLTSAVETEARRELDVEDEDDFIIDDDLVDMDSDENLSFIESDEEMEDSEMESEDEGLMDDEFSKSLKNLVGTESGSKNVPTGKTDDGLAYTYPCPQSHDEFLAILKDVTAKDIPVIVQRIRALYHPRLHSDNKSKLGVFSKVIVDHVVYMANQTGSISFNIIENLLRHIHSMAKTNSEPVAHAFRNHLREMAVERPLNLLPGDLVLLTGVMTIFPTSDHFHPVVTPANLCIARYLGQSAVNNTSDLATGAYLAALSLEYQTLAKRYMPEFMNYCLSAICLLSPTPATQQVGFVLLRDSKESLRLESSSTSSEIRKISFWDVVAEDAKASSEDLKISLISTFVSLLDAAADLWADKSAYIEIFTSAKPILQHLKKSFTKSSSPLSTQITTTLHKLKTSSTQSQHTRRPLLLHNHRPLAIKQSIPKFEEDFNPDKHYDPNRERAELAKLKAEHKRERKGAMRELRKDANFVAREQLKEKKEKDAAYEKKYRRLIAEIQGEEGREAKAYEREKKWRQGKK</sequence>
<keyword evidence="3" id="KW-0690">Ribosome biogenesis</keyword>
<feature type="compositionally biased region" description="Basic and acidic residues" evidence="8">
    <location>
        <begin position="69"/>
        <end position="79"/>
    </location>
</feature>
<evidence type="ECO:0000256" key="5">
    <source>
        <dbReference type="ARBA" id="ARBA00023242"/>
    </source>
</evidence>
<feature type="region of interest" description="Disordered" evidence="8">
    <location>
        <begin position="65"/>
        <end position="95"/>
    </location>
</feature>
<dbReference type="GO" id="GO:0030692">
    <property type="term" value="C:Noc4p-Nop14p complex"/>
    <property type="evidence" value="ECO:0007669"/>
    <property type="project" value="TreeGrafter"/>
</dbReference>
<feature type="compositionally biased region" description="Basic and acidic residues" evidence="8">
    <location>
        <begin position="130"/>
        <end position="144"/>
    </location>
</feature>
<feature type="region of interest" description="Disordered" evidence="8">
    <location>
        <begin position="108"/>
        <end position="144"/>
    </location>
</feature>